<dbReference type="OrthoDB" id="9930022at2759"/>
<dbReference type="SUPFAM" id="SSF51735">
    <property type="entry name" value="NAD(P)-binding Rossmann-fold domains"/>
    <property type="match status" value="1"/>
</dbReference>
<comment type="caution">
    <text evidence="2">The sequence shown here is derived from an EMBL/GenBank/DDBJ whole genome shotgun (WGS) entry which is preliminary data.</text>
</comment>
<dbReference type="Pfam" id="PF08240">
    <property type="entry name" value="ADH_N"/>
    <property type="match status" value="1"/>
</dbReference>
<dbReference type="STRING" id="1209931.A0A135V6P8"/>
<dbReference type="SUPFAM" id="SSF50129">
    <property type="entry name" value="GroES-like"/>
    <property type="match status" value="1"/>
</dbReference>
<dbReference type="Proteomes" id="UP000070121">
    <property type="component" value="Unassembled WGS sequence"/>
</dbReference>
<reference evidence="2 3" key="1">
    <citation type="submission" date="2014-02" db="EMBL/GenBank/DDBJ databases">
        <title>The genome sequence of Colletotrichum salicis CBS 607.94.</title>
        <authorList>
            <person name="Baroncelli R."/>
            <person name="Thon M.R."/>
        </authorList>
    </citation>
    <scope>NUCLEOTIDE SEQUENCE [LARGE SCALE GENOMIC DNA]</scope>
    <source>
        <strain evidence="2 3">CBS 607.94</strain>
    </source>
</reference>
<dbReference type="EMBL" id="JFFI01000323">
    <property type="protein sequence ID" value="KXH68350.1"/>
    <property type="molecule type" value="Genomic_DNA"/>
</dbReference>
<evidence type="ECO:0000313" key="3">
    <source>
        <dbReference type="Proteomes" id="UP000070121"/>
    </source>
</evidence>
<dbReference type="PANTHER" id="PTHR45033">
    <property type="match status" value="1"/>
</dbReference>
<proteinExistence type="predicted"/>
<keyword evidence="3" id="KW-1185">Reference proteome</keyword>
<sequence length="382" mass="40553">MLRGRGGPPLSEGIGRGTLPQYGRVTKALEGSLGGGGPWIDVQKFDYEGIDQNLSLEEVPKPSPKEAQILVRIHAASLNYRDLLVLTSDPVYLGGGPDDGIVPLGDGAGIVVEVNSPTSRWKVGDKVINATNSSWKTGQTQGAFDIKLGLGGKNIDGVLQQYAVFDEDALAPLPSHLTFEEAAALSGPYVSAWNALFGGPQQLKRGDTVVIQGTGGVSVAGLQIAVAAGAEVIAFSTSEEKLDLLRKLGAKHAINYKNNPTWSREILSLTNGRGADQVLDVVGASTIAESLRALRQDGLVSAIGFMSAPEKHDLIPEIIFGAKTIRGLMYGSLGMLQDLSAFVEKHKIKPIIAEVFEWNDAKLAYKAMLSQGFVGKIVVKVE</sequence>
<dbReference type="Pfam" id="PF00107">
    <property type="entry name" value="ADH_zinc_N"/>
    <property type="match status" value="1"/>
</dbReference>
<evidence type="ECO:0000259" key="1">
    <source>
        <dbReference type="SMART" id="SM00829"/>
    </source>
</evidence>
<dbReference type="InterPro" id="IPR011032">
    <property type="entry name" value="GroES-like_sf"/>
</dbReference>
<dbReference type="GO" id="GO:0016491">
    <property type="term" value="F:oxidoreductase activity"/>
    <property type="evidence" value="ECO:0007669"/>
    <property type="project" value="InterPro"/>
</dbReference>
<feature type="domain" description="Enoyl reductase (ER)" evidence="1">
    <location>
        <begin position="49"/>
        <end position="379"/>
    </location>
</feature>
<protein>
    <submittedName>
        <fullName evidence="2">Alcohol dehydrogenase</fullName>
    </submittedName>
</protein>
<dbReference type="Gene3D" id="3.90.180.10">
    <property type="entry name" value="Medium-chain alcohol dehydrogenases, catalytic domain"/>
    <property type="match status" value="1"/>
</dbReference>
<dbReference type="InterPro" id="IPR036291">
    <property type="entry name" value="NAD(P)-bd_dom_sf"/>
</dbReference>
<gene>
    <name evidence="2" type="ORF">CSAL01_10363</name>
</gene>
<evidence type="ECO:0000313" key="2">
    <source>
        <dbReference type="EMBL" id="KXH68350.1"/>
    </source>
</evidence>
<dbReference type="InterPro" id="IPR013154">
    <property type="entry name" value="ADH-like_N"/>
</dbReference>
<dbReference type="PANTHER" id="PTHR45033:SF2">
    <property type="entry name" value="ZINC-TYPE ALCOHOL DEHYDROGENASE-LIKE PROTEIN C1773.06C"/>
    <property type="match status" value="1"/>
</dbReference>
<dbReference type="InterPro" id="IPR013149">
    <property type="entry name" value="ADH-like_C"/>
</dbReference>
<dbReference type="InterPro" id="IPR020843">
    <property type="entry name" value="ER"/>
</dbReference>
<dbReference type="SMART" id="SM00829">
    <property type="entry name" value="PKS_ER"/>
    <property type="match status" value="1"/>
</dbReference>
<dbReference type="InterPro" id="IPR052711">
    <property type="entry name" value="Zinc_ADH-like"/>
</dbReference>
<accession>A0A135V6P8</accession>
<dbReference type="CDD" id="cd08276">
    <property type="entry name" value="MDR7"/>
    <property type="match status" value="1"/>
</dbReference>
<dbReference type="Gene3D" id="3.40.50.720">
    <property type="entry name" value="NAD(P)-binding Rossmann-like Domain"/>
    <property type="match status" value="1"/>
</dbReference>
<organism evidence="2 3">
    <name type="scientific">Colletotrichum salicis</name>
    <dbReference type="NCBI Taxonomy" id="1209931"/>
    <lineage>
        <taxon>Eukaryota</taxon>
        <taxon>Fungi</taxon>
        <taxon>Dikarya</taxon>
        <taxon>Ascomycota</taxon>
        <taxon>Pezizomycotina</taxon>
        <taxon>Sordariomycetes</taxon>
        <taxon>Hypocreomycetidae</taxon>
        <taxon>Glomerellales</taxon>
        <taxon>Glomerellaceae</taxon>
        <taxon>Colletotrichum</taxon>
        <taxon>Colletotrichum acutatum species complex</taxon>
    </lineage>
</organism>
<dbReference type="AlphaFoldDB" id="A0A135V6P8"/>
<name>A0A135V6P8_9PEZI</name>